<name>B7BFY0_9BACT</name>
<protein>
    <submittedName>
        <fullName evidence="1">Uncharacterized protein</fullName>
    </submittedName>
</protein>
<accession>B7BFY0</accession>
<reference evidence="1 2" key="1">
    <citation type="submission" date="2008-10" db="EMBL/GenBank/DDBJ databases">
        <title>Draft genome sequence of Parabacteroides johnsonii (DSM 18315).</title>
        <authorList>
            <person name="Sudarsanam P."/>
            <person name="Ley R."/>
            <person name="Guruge J."/>
            <person name="Turnbaugh P.J."/>
            <person name="Mahowald M."/>
            <person name="Liep D."/>
            <person name="Gordon J."/>
        </authorList>
    </citation>
    <scope>NUCLEOTIDE SEQUENCE [LARGE SCALE GENOMIC DNA]</scope>
    <source>
        <strain evidence="1 2">DSM 18315</strain>
    </source>
</reference>
<proteinExistence type="predicted"/>
<dbReference type="Proteomes" id="UP000005510">
    <property type="component" value="Unassembled WGS sequence"/>
</dbReference>
<sequence>MSIAKINKKGKLYCLQRNINRYKSKIFSNKKGDLLQPPLPIIPIAGKFPQI</sequence>
<gene>
    <name evidence="1" type="ORF">PRABACTJOHN_03965</name>
</gene>
<evidence type="ECO:0000313" key="2">
    <source>
        <dbReference type="Proteomes" id="UP000005510"/>
    </source>
</evidence>
<organism evidence="1 2">
    <name type="scientific">Parabacteroides johnsonii DSM 18315</name>
    <dbReference type="NCBI Taxonomy" id="537006"/>
    <lineage>
        <taxon>Bacteria</taxon>
        <taxon>Pseudomonadati</taxon>
        <taxon>Bacteroidota</taxon>
        <taxon>Bacteroidia</taxon>
        <taxon>Bacteroidales</taxon>
        <taxon>Tannerellaceae</taxon>
        <taxon>Parabacteroides</taxon>
    </lineage>
</organism>
<dbReference type="AlphaFoldDB" id="B7BFY0"/>
<reference evidence="1 2" key="2">
    <citation type="submission" date="2008-10" db="EMBL/GenBank/DDBJ databases">
        <authorList>
            <person name="Fulton L."/>
            <person name="Clifton S."/>
            <person name="Fulton B."/>
            <person name="Xu J."/>
            <person name="Minx P."/>
            <person name="Pepin K.H."/>
            <person name="Johnson M."/>
            <person name="Bhonagiri V."/>
            <person name="Nash W.E."/>
            <person name="Mardis E.R."/>
            <person name="Wilson R.K."/>
        </authorList>
    </citation>
    <scope>NUCLEOTIDE SEQUENCE [LARGE SCALE GENOMIC DNA]</scope>
    <source>
        <strain evidence="1 2">DSM 18315</strain>
    </source>
</reference>
<evidence type="ECO:0000313" key="1">
    <source>
        <dbReference type="EMBL" id="EEC94665.1"/>
    </source>
</evidence>
<dbReference type="HOGENOM" id="CLU_3101815_0_0_10"/>
<dbReference type="EMBL" id="ABYH01000397">
    <property type="protein sequence ID" value="EEC94665.1"/>
    <property type="molecule type" value="Genomic_DNA"/>
</dbReference>
<comment type="caution">
    <text evidence="1">The sequence shown here is derived from an EMBL/GenBank/DDBJ whole genome shotgun (WGS) entry which is preliminary data.</text>
</comment>